<reference evidence="3 4" key="1">
    <citation type="journal article" date="2017" name="Curr. Biol.">
        <title>The Evolution of Venom by Co-option of Single-Copy Genes.</title>
        <authorList>
            <person name="Martinson E.O."/>
            <person name="Mrinalini"/>
            <person name="Kelkar Y.D."/>
            <person name="Chang C.H."/>
            <person name="Werren J.H."/>
        </authorList>
    </citation>
    <scope>NUCLEOTIDE SEQUENCE [LARGE SCALE GENOMIC DNA]</scope>
    <source>
        <strain evidence="3 4">Alberta</strain>
        <tissue evidence="3">Whole body</tissue>
    </source>
</reference>
<gene>
    <name evidence="3" type="ORF">TSAR_008974</name>
</gene>
<organism evidence="3 4">
    <name type="scientific">Trichomalopsis sarcophagae</name>
    <dbReference type="NCBI Taxonomy" id="543379"/>
    <lineage>
        <taxon>Eukaryota</taxon>
        <taxon>Metazoa</taxon>
        <taxon>Ecdysozoa</taxon>
        <taxon>Arthropoda</taxon>
        <taxon>Hexapoda</taxon>
        <taxon>Insecta</taxon>
        <taxon>Pterygota</taxon>
        <taxon>Neoptera</taxon>
        <taxon>Endopterygota</taxon>
        <taxon>Hymenoptera</taxon>
        <taxon>Apocrita</taxon>
        <taxon>Proctotrupomorpha</taxon>
        <taxon>Chalcidoidea</taxon>
        <taxon>Pteromalidae</taxon>
        <taxon>Pteromalinae</taxon>
        <taxon>Trichomalopsis</taxon>
    </lineage>
</organism>
<feature type="domain" description="BTB" evidence="1">
    <location>
        <begin position="224"/>
        <end position="291"/>
    </location>
</feature>
<dbReference type="SUPFAM" id="SSF54695">
    <property type="entry name" value="POZ domain"/>
    <property type="match status" value="1"/>
</dbReference>
<dbReference type="InterPro" id="IPR011333">
    <property type="entry name" value="SKP1/BTB/POZ_sf"/>
</dbReference>
<name>A0A232FDK7_9HYME</name>
<evidence type="ECO:0000313" key="4">
    <source>
        <dbReference type="Proteomes" id="UP000215335"/>
    </source>
</evidence>
<keyword evidence="4" id="KW-1185">Reference proteome</keyword>
<dbReference type="PROSITE" id="PS50144">
    <property type="entry name" value="MATH"/>
    <property type="match status" value="1"/>
</dbReference>
<feature type="domain" description="MATH" evidence="2">
    <location>
        <begin position="53"/>
        <end position="193"/>
    </location>
</feature>
<dbReference type="Proteomes" id="UP000215335">
    <property type="component" value="Unassembled WGS sequence"/>
</dbReference>
<evidence type="ECO:0000313" key="3">
    <source>
        <dbReference type="EMBL" id="OXU28529.1"/>
    </source>
</evidence>
<dbReference type="InterPro" id="IPR008974">
    <property type="entry name" value="TRAF-like"/>
</dbReference>
<dbReference type="SMART" id="SM00225">
    <property type="entry name" value="BTB"/>
    <property type="match status" value="1"/>
</dbReference>
<dbReference type="AlphaFoldDB" id="A0A232FDK7"/>
<dbReference type="STRING" id="543379.A0A232FDK7"/>
<evidence type="ECO:0008006" key="5">
    <source>
        <dbReference type="Google" id="ProtNLM"/>
    </source>
</evidence>
<dbReference type="Gene3D" id="1.25.40.420">
    <property type="match status" value="1"/>
</dbReference>
<accession>A0A232FDK7</accession>
<dbReference type="PROSITE" id="PS50097">
    <property type="entry name" value="BTB"/>
    <property type="match status" value="1"/>
</dbReference>
<dbReference type="Gene3D" id="3.30.710.10">
    <property type="entry name" value="Potassium Channel Kv1.1, Chain A"/>
    <property type="match status" value="1"/>
</dbReference>
<dbReference type="PANTHER" id="PTHR24413">
    <property type="entry name" value="SPECKLE-TYPE POZ PROTEIN"/>
    <property type="match status" value="1"/>
</dbReference>
<dbReference type="GO" id="GO:0030163">
    <property type="term" value="P:protein catabolic process"/>
    <property type="evidence" value="ECO:0007669"/>
    <property type="project" value="UniProtKB-ARBA"/>
</dbReference>
<protein>
    <recommendedName>
        <fullName evidence="5">BTB domain-containing protein</fullName>
    </recommendedName>
</protein>
<dbReference type="Pfam" id="PF00651">
    <property type="entry name" value="BTB"/>
    <property type="match status" value="1"/>
</dbReference>
<sequence>MSLYNLNRVERVQCHSVSFGPEEFFVSSEPSKTVEIKDCCKVRNMAVGKVDAVLSLKWEIDNYLSVSREKNVGDFLESPKFPADDADAVESVDGVSYNNIQWHMTLYPKGKTEEANNHLSLLLHANEEIRAVGTFIIYNSDGHKVFNYTMKEHVFGKTADHAWGNAKCLSRDFIESRANRMLSNKKLTIACEIKMMEIIKQKIEDPLQRLRENYEALINDEKFSDVALVSQGKTVRAHKCILAKRSPVFAAMFDSEMRETIENTVEITDVKYDILVEMIRFVYAAKVNDIDALASELAAAADKYALDGLKKYCEQTLVKNLSIDNVIGRLQLADTHLMDKLKEKAIKLMIENASYICSRPEFDLLSRNIVREVFQSLANKGN</sequence>
<dbReference type="EMBL" id="NNAY01000419">
    <property type="protein sequence ID" value="OXU28529.1"/>
    <property type="molecule type" value="Genomic_DNA"/>
</dbReference>
<dbReference type="InterPro" id="IPR002083">
    <property type="entry name" value="MATH/TRAF_dom"/>
</dbReference>
<dbReference type="SUPFAM" id="SSF49599">
    <property type="entry name" value="TRAF domain-like"/>
    <property type="match status" value="1"/>
</dbReference>
<dbReference type="Gene3D" id="2.60.210.10">
    <property type="entry name" value="Apoptosis, Tumor Necrosis Factor Receptor Associated Protein 2, Chain A"/>
    <property type="match status" value="1"/>
</dbReference>
<dbReference type="InterPro" id="IPR000210">
    <property type="entry name" value="BTB/POZ_dom"/>
</dbReference>
<dbReference type="Pfam" id="PF22486">
    <property type="entry name" value="MATH_2"/>
    <property type="match status" value="1"/>
</dbReference>
<proteinExistence type="predicted"/>
<evidence type="ECO:0000259" key="1">
    <source>
        <dbReference type="PROSITE" id="PS50097"/>
    </source>
</evidence>
<dbReference type="FunFam" id="3.30.710.10:FF:000159">
    <property type="entry name" value="Speckle-type POZ protein B"/>
    <property type="match status" value="1"/>
</dbReference>
<comment type="caution">
    <text evidence="3">The sequence shown here is derived from an EMBL/GenBank/DDBJ whole genome shotgun (WGS) entry which is preliminary data.</text>
</comment>
<evidence type="ECO:0000259" key="2">
    <source>
        <dbReference type="PROSITE" id="PS50144"/>
    </source>
</evidence>
<dbReference type="CDD" id="cd14733">
    <property type="entry name" value="BACK"/>
    <property type="match status" value="1"/>
</dbReference>